<protein>
    <submittedName>
        <fullName evidence="2">Uncharacterized protein</fullName>
    </submittedName>
</protein>
<evidence type="ECO:0000256" key="1">
    <source>
        <dbReference type="SAM" id="SignalP"/>
    </source>
</evidence>
<dbReference type="Proteomes" id="UP001597211">
    <property type="component" value="Unassembled WGS sequence"/>
</dbReference>
<dbReference type="RefSeq" id="WP_240269416.1">
    <property type="nucleotide sequence ID" value="NZ_JAKSXN010000025.1"/>
</dbReference>
<proteinExistence type="predicted"/>
<reference evidence="3" key="1">
    <citation type="journal article" date="2019" name="Int. J. Syst. Evol. Microbiol.">
        <title>The Global Catalogue of Microorganisms (GCM) 10K type strain sequencing project: providing services to taxonomists for standard genome sequencing and annotation.</title>
        <authorList>
            <consortium name="The Broad Institute Genomics Platform"/>
            <consortium name="The Broad Institute Genome Sequencing Center for Infectious Disease"/>
            <person name="Wu L."/>
            <person name="Ma J."/>
        </authorList>
    </citation>
    <scope>NUCLEOTIDE SEQUENCE [LARGE SCALE GENOMIC DNA]</scope>
    <source>
        <strain evidence="3">CCUG 48216</strain>
    </source>
</reference>
<dbReference type="EMBL" id="JBHTKZ010000022">
    <property type="protein sequence ID" value="MFD1182200.1"/>
    <property type="molecule type" value="Genomic_DNA"/>
</dbReference>
<name>A0ABW3SD81_9BACL</name>
<evidence type="ECO:0000313" key="3">
    <source>
        <dbReference type="Proteomes" id="UP001597211"/>
    </source>
</evidence>
<feature type="signal peptide" evidence="1">
    <location>
        <begin position="1"/>
        <end position="31"/>
    </location>
</feature>
<gene>
    <name evidence="2" type="ORF">ACFQ2Z_12585</name>
</gene>
<feature type="chain" id="PRO_5045654536" evidence="1">
    <location>
        <begin position="32"/>
        <end position="201"/>
    </location>
</feature>
<keyword evidence="1" id="KW-0732">Signal</keyword>
<sequence>MMNLSNGKIVQKIALSALLVSAIASPAAANAEETASPDAPQTVAAQAAVTVKFEDPAAIAKQYAPDTVSAWTSLLKKYEELAVNFKAVTLDIKAAPTGDGIVPPAGGKALIVQAMKAQDGVSVKLKSGPHITGAGDLKVANKDGMMTLTPAVPIADTLLQSQMDLAKAVESKDEKIIKSALADLFKQYEAEIDKLEQEQSK</sequence>
<organism evidence="2 3">
    <name type="scientific">Paenibacillus timonensis</name>
    <dbReference type="NCBI Taxonomy" id="225915"/>
    <lineage>
        <taxon>Bacteria</taxon>
        <taxon>Bacillati</taxon>
        <taxon>Bacillota</taxon>
        <taxon>Bacilli</taxon>
        <taxon>Bacillales</taxon>
        <taxon>Paenibacillaceae</taxon>
        <taxon>Paenibacillus</taxon>
    </lineage>
</organism>
<comment type="caution">
    <text evidence="2">The sequence shown here is derived from an EMBL/GenBank/DDBJ whole genome shotgun (WGS) entry which is preliminary data.</text>
</comment>
<accession>A0ABW3SD81</accession>
<keyword evidence="3" id="KW-1185">Reference proteome</keyword>
<evidence type="ECO:0000313" key="2">
    <source>
        <dbReference type="EMBL" id="MFD1182200.1"/>
    </source>
</evidence>